<organism evidence="1 2">
    <name type="scientific">Alosa alosa</name>
    <name type="common">allis shad</name>
    <dbReference type="NCBI Taxonomy" id="278164"/>
    <lineage>
        <taxon>Eukaryota</taxon>
        <taxon>Metazoa</taxon>
        <taxon>Chordata</taxon>
        <taxon>Craniata</taxon>
        <taxon>Vertebrata</taxon>
        <taxon>Euteleostomi</taxon>
        <taxon>Actinopterygii</taxon>
        <taxon>Neopterygii</taxon>
        <taxon>Teleostei</taxon>
        <taxon>Clupei</taxon>
        <taxon>Clupeiformes</taxon>
        <taxon>Clupeoidei</taxon>
        <taxon>Clupeidae</taxon>
        <taxon>Alosa</taxon>
    </lineage>
</organism>
<keyword evidence="2" id="KW-1185">Reference proteome</keyword>
<evidence type="ECO:0000313" key="2">
    <source>
        <dbReference type="Proteomes" id="UP000823561"/>
    </source>
</evidence>
<comment type="caution">
    <text evidence="1">The sequence shown here is derived from an EMBL/GenBank/DDBJ whole genome shotgun (WGS) entry which is preliminary data.</text>
</comment>
<proteinExistence type="predicted"/>
<gene>
    <name evidence="1" type="ORF">AALO_G00112480</name>
</gene>
<accession>A0AAV6GPA1</accession>
<dbReference type="EMBL" id="JADWDJ010000008">
    <property type="protein sequence ID" value="KAG5277013.1"/>
    <property type="molecule type" value="Genomic_DNA"/>
</dbReference>
<evidence type="ECO:0000313" key="1">
    <source>
        <dbReference type="EMBL" id="KAG5277013.1"/>
    </source>
</evidence>
<dbReference type="AlphaFoldDB" id="A0AAV6GPA1"/>
<reference evidence="1" key="1">
    <citation type="submission" date="2020-10" db="EMBL/GenBank/DDBJ databases">
        <title>Chromosome-scale genome assembly of the Allis shad, Alosa alosa.</title>
        <authorList>
            <person name="Margot Z."/>
            <person name="Christophe K."/>
            <person name="Cabau C."/>
            <person name="Louis A."/>
            <person name="Berthelot C."/>
            <person name="Parey E."/>
            <person name="Roest Crollius H."/>
            <person name="Montfort J."/>
            <person name="Robinson-Rechavi M."/>
            <person name="Bucao C."/>
            <person name="Bouchez O."/>
            <person name="Gislard M."/>
            <person name="Lluch J."/>
            <person name="Milhes M."/>
            <person name="Lampietro C."/>
            <person name="Lopez Roques C."/>
            <person name="Donnadieu C."/>
            <person name="Braasch I."/>
            <person name="Desvignes T."/>
            <person name="Postlethwait J."/>
            <person name="Bobe J."/>
            <person name="Guiguen Y."/>
        </authorList>
    </citation>
    <scope>NUCLEOTIDE SEQUENCE</scope>
    <source>
        <strain evidence="1">M-15738</strain>
        <tissue evidence="1">Blood</tissue>
    </source>
</reference>
<sequence>MEGPGPSPEAVDVSISADGGTQVSAPVLSHLHVRGNVNISTNISGVQQPAQDCDQQSKITEYKTSILTSCETVKEYNSLPDQDVLLADRYTELLIIQRPRVPKERGGAPFQR</sequence>
<protein>
    <submittedName>
        <fullName evidence="1">Uncharacterized protein</fullName>
    </submittedName>
</protein>
<name>A0AAV6GPA1_9TELE</name>
<dbReference type="Proteomes" id="UP000823561">
    <property type="component" value="Chromosome 8"/>
</dbReference>